<dbReference type="PANTHER" id="PTHR23342">
    <property type="entry name" value="N-ACETYLGLUTAMATE SYNTHASE"/>
    <property type="match status" value="1"/>
</dbReference>
<accession>A0A2M6WCB1</accession>
<comment type="caution">
    <text evidence="8">The sequence shown here is derived from an EMBL/GenBank/DDBJ whole genome shotgun (WGS) entry which is preliminary data.</text>
</comment>
<dbReference type="InterPro" id="IPR036393">
    <property type="entry name" value="AceGlu_kinase-like_sf"/>
</dbReference>
<evidence type="ECO:0000256" key="6">
    <source>
        <dbReference type="ARBA" id="ARBA00029440"/>
    </source>
</evidence>
<dbReference type="GO" id="GO:0003991">
    <property type="term" value="F:acetylglutamate kinase activity"/>
    <property type="evidence" value="ECO:0007669"/>
    <property type="project" value="TreeGrafter"/>
</dbReference>
<dbReference type="Pfam" id="PF00696">
    <property type="entry name" value="AA_kinase"/>
    <property type="match status" value="1"/>
</dbReference>
<dbReference type="GO" id="GO:0006526">
    <property type="term" value="P:L-arginine biosynthetic process"/>
    <property type="evidence" value="ECO:0007669"/>
    <property type="project" value="TreeGrafter"/>
</dbReference>
<protein>
    <submittedName>
        <fullName evidence="8">Acetylglutamate kinase</fullName>
    </submittedName>
</protein>
<evidence type="ECO:0000259" key="7">
    <source>
        <dbReference type="Pfam" id="PF00696"/>
    </source>
</evidence>
<comment type="pathway">
    <text evidence="6">Amino-acid biosynthesis.</text>
</comment>
<sequence>MIIVKIGGGKEVNLDYVLEDFKDLTDPKVLVHGASETMNEIAEKLGEKPKIVTSVSGFESRLTDEKAMDIMMMAYSGLVNKRIVEKLQALGVQAVGLSGLDGRIWEGRRKDTIKIMEEGKKKVIRGDLTGKIEKVNLDLLHLLLAGGYVPVITAPGISYESEAINLDNDRALAVMAGELKAEKIVSLFAAPGLLKDFSDQTSVIKEINKENLADYYEFAQGRMKKKLMGAGEALALGVKEVYLSDGRIEQPIAKALKGEGTVIK</sequence>
<keyword evidence="2" id="KW-0808">Transferase</keyword>
<keyword evidence="3" id="KW-0547">Nucleotide-binding</keyword>
<dbReference type="PANTHER" id="PTHR23342:SF20">
    <property type="entry name" value="[LYSW]-AMINOADIPATE KINASE"/>
    <property type="match status" value="1"/>
</dbReference>
<evidence type="ECO:0000256" key="4">
    <source>
        <dbReference type="ARBA" id="ARBA00022777"/>
    </source>
</evidence>
<dbReference type="SUPFAM" id="SSF53633">
    <property type="entry name" value="Carbamate kinase-like"/>
    <property type="match status" value="1"/>
</dbReference>
<dbReference type="InterPro" id="IPR001048">
    <property type="entry name" value="Asp/Glu/Uridylate_kinase"/>
</dbReference>
<dbReference type="PRINTS" id="PR00474">
    <property type="entry name" value="GLU5KINASE"/>
</dbReference>
<dbReference type="NCBIfam" id="TIGR00761">
    <property type="entry name" value="argB"/>
    <property type="match status" value="1"/>
</dbReference>
<name>A0A2M6WCB1_9BACT</name>
<dbReference type="EMBL" id="PFBO01000075">
    <property type="protein sequence ID" value="PIT90431.1"/>
    <property type="molecule type" value="Genomic_DNA"/>
</dbReference>
<reference evidence="9" key="1">
    <citation type="submission" date="2017-09" db="EMBL/GenBank/DDBJ databases">
        <title>Depth-based differentiation of microbial function through sediment-hosted aquifers and enrichment of novel symbionts in the deep terrestrial subsurface.</title>
        <authorList>
            <person name="Probst A.J."/>
            <person name="Ladd B."/>
            <person name="Jarett J.K."/>
            <person name="Geller-Mcgrath D.E."/>
            <person name="Sieber C.M.K."/>
            <person name="Emerson J.B."/>
            <person name="Anantharaman K."/>
            <person name="Thomas B.C."/>
            <person name="Malmstrom R."/>
            <person name="Stieglmeier M."/>
            <person name="Klingl A."/>
            <person name="Woyke T."/>
            <person name="Ryan C.M."/>
            <person name="Banfield J.F."/>
        </authorList>
    </citation>
    <scope>NUCLEOTIDE SEQUENCE [LARGE SCALE GENOMIC DNA]</scope>
</reference>
<dbReference type="InterPro" id="IPR004662">
    <property type="entry name" value="AcgluKinase_fam"/>
</dbReference>
<keyword evidence="4 8" id="KW-0418">Kinase</keyword>
<keyword evidence="5" id="KW-0067">ATP-binding</keyword>
<proteinExistence type="predicted"/>
<dbReference type="InterPro" id="IPR001057">
    <property type="entry name" value="Glu/AcGlu_kinase"/>
</dbReference>
<evidence type="ECO:0000313" key="8">
    <source>
        <dbReference type="EMBL" id="PIT90431.1"/>
    </source>
</evidence>
<dbReference type="NCBIfam" id="NF010659">
    <property type="entry name" value="PRK14058.1-1"/>
    <property type="match status" value="1"/>
</dbReference>
<evidence type="ECO:0000256" key="1">
    <source>
        <dbReference type="ARBA" id="ARBA00022605"/>
    </source>
</evidence>
<evidence type="ECO:0000256" key="5">
    <source>
        <dbReference type="ARBA" id="ARBA00022840"/>
    </source>
</evidence>
<feature type="domain" description="Aspartate/glutamate/uridylate kinase" evidence="7">
    <location>
        <begin position="2"/>
        <end position="242"/>
    </location>
</feature>
<dbReference type="Gene3D" id="3.40.1160.10">
    <property type="entry name" value="Acetylglutamate kinase-like"/>
    <property type="match status" value="1"/>
</dbReference>
<dbReference type="GO" id="GO:0005737">
    <property type="term" value="C:cytoplasm"/>
    <property type="evidence" value="ECO:0007669"/>
    <property type="project" value="InterPro"/>
</dbReference>
<keyword evidence="1" id="KW-0028">Amino-acid biosynthesis</keyword>
<evidence type="ECO:0000313" key="9">
    <source>
        <dbReference type="Proteomes" id="UP000230543"/>
    </source>
</evidence>
<evidence type="ECO:0000256" key="2">
    <source>
        <dbReference type="ARBA" id="ARBA00022679"/>
    </source>
</evidence>
<evidence type="ECO:0000256" key="3">
    <source>
        <dbReference type="ARBA" id="ARBA00022741"/>
    </source>
</evidence>
<dbReference type="Proteomes" id="UP000230543">
    <property type="component" value="Unassembled WGS sequence"/>
</dbReference>
<dbReference type="PIRSF" id="PIRSF000728">
    <property type="entry name" value="NAGK"/>
    <property type="match status" value="1"/>
</dbReference>
<dbReference type="GO" id="GO:0005524">
    <property type="term" value="F:ATP binding"/>
    <property type="evidence" value="ECO:0007669"/>
    <property type="project" value="UniProtKB-KW"/>
</dbReference>
<gene>
    <name evidence="8" type="primary">argB</name>
    <name evidence="8" type="ORF">COU22_02225</name>
</gene>
<dbReference type="AlphaFoldDB" id="A0A2M6WCB1"/>
<organism evidence="8 9">
    <name type="scientific">Candidatus Komeilibacteria bacterium CG10_big_fil_rev_8_21_14_0_10_41_13</name>
    <dbReference type="NCBI Taxonomy" id="1974476"/>
    <lineage>
        <taxon>Bacteria</taxon>
        <taxon>Candidatus Komeiliibacteriota</taxon>
    </lineage>
</organism>